<proteinExistence type="inferred from homology"/>
<feature type="domain" description="Ig-like" evidence="15">
    <location>
        <begin position="500"/>
        <end position="599"/>
    </location>
</feature>
<feature type="region of interest" description="Disordered" evidence="13">
    <location>
        <begin position="153"/>
        <end position="221"/>
    </location>
</feature>
<feature type="compositionally biased region" description="Basic and acidic residues" evidence="13">
    <location>
        <begin position="710"/>
        <end position="725"/>
    </location>
</feature>
<dbReference type="InterPro" id="IPR003599">
    <property type="entry name" value="Ig_sub"/>
</dbReference>
<dbReference type="Proteomes" id="UP001221898">
    <property type="component" value="Unassembled WGS sequence"/>
</dbReference>
<dbReference type="PANTHER" id="PTHR24368">
    <property type="entry name" value="AMPHOTERIN-INDUCED PROTEIN"/>
    <property type="match status" value="1"/>
</dbReference>
<dbReference type="InterPro" id="IPR013151">
    <property type="entry name" value="Immunoglobulin_dom"/>
</dbReference>
<keyword evidence="8 14" id="KW-1133">Transmembrane helix</keyword>
<evidence type="ECO:0000256" key="10">
    <source>
        <dbReference type="ARBA" id="ARBA00023157"/>
    </source>
</evidence>
<evidence type="ECO:0000313" key="17">
    <source>
        <dbReference type="Proteomes" id="UP001221898"/>
    </source>
</evidence>
<dbReference type="SMART" id="SM00369">
    <property type="entry name" value="LRR_TYP"/>
    <property type="match status" value="6"/>
</dbReference>
<dbReference type="InterPro" id="IPR036179">
    <property type="entry name" value="Ig-like_dom_sf"/>
</dbReference>
<feature type="transmembrane region" description="Helical" evidence="14">
    <location>
        <begin position="617"/>
        <end position="636"/>
    </location>
</feature>
<keyword evidence="6" id="KW-0677">Repeat</keyword>
<evidence type="ECO:0000259" key="15">
    <source>
        <dbReference type="PROSITE" id="PS50835"/>
    </source>
</evidence>
<feature type="compositionally biased region" description="Pro residues" evidence="13">
    <location>
        <begin position="646"/>
        <end position="657"/>
    </location>
</feature>
<evidence type="ECO:0000256" key="4">
    <source>
        <dbReference type="ARBA" id="ARBA00022692"/>
    </source>
</evidence>
<keyword evidence="7" id="KW-0130">Cell adhesion</keyword>
<evidence type="ECO:0000256" key="11">
    <source>
        <dbReference type="ARBA" id="ARBA00023180"/>
    </source>
</evidence>
<keyword evidence="5" id="KW-0732">Signal</keyword>
<evidence type="ECO:0000256" key="6">
    <source>
        <dbReference type="ARBA" id="ARBA00022737"/>
    </source>
</evidence>
<protein>
    <recommendedName>
        <fullName evidence="15">Ig-like domain-containing protein</fullName>
    </recommendedName>
</protein>
<evidence type="ECO:0000256" key="5">
    <source>
        <dbReference type="ARBA" id="ARBA00022729"/>
    </source>
</evidence>
<evidence type="ECO:0000256" key="12">
    <source>
        <dbReference type="ARBA" id="ARBA00023319"/>
    </source>
</evidence>
<dbReference type="GO" id="GO:0007155">
    <property type="term" value="P:cell adhesion"/>
    <property type="evidence" value="ECO:0007669"/>
    <property type="project" value="UniProtKB-KW"/>
</dbReference>
<dbReference type="SUPFAM" id="SSF52058">
    <property type="entry name" value="L domain-like"/>
    <property type="match status" value="1"/>
</dbReference>
<evidence type="ECO:0000256" key="7">
    <source>
        <dbReference type="ARBA" id="ARBA00022889"/>
    </source>
</evidence>
<organism evidence="16 17">
    <name type="scientific">Aldrovandia affinis</name>
    <dbReference type="NCBI Taxonomy" id="143900"/>
    <lineage>
        <taxon>Eukaryota</taxon>
        <taxon>Metazoa</taxon>
        <taxon>Chordata</taxon>
        <taxon>Craniata</taxon>
        <taxon>Vertebrata</taxon>
        <taxon>Euteleostomi</taxon>
        <taxon>Actinopterygii</taxon>
        <taxon>Neopterygii</taxon>
        <taxon>Teleostei</taxon>
        <taxon>Notacanthiformes</taxon>
        <taxon>Halosauridae</taxon>
        <taxon>Aldrovandia</taxon>
    </lineage>
</organism>
<dbReference type="InterPro" id="IPR032675">
    <property type="entry name" value="LRR_dom_sf"/>
</dbReference>
<feature type="compositionally biased region" description="Polar residues" evidence="13">
    <location>
        <begin position="1"/>
        <end position="12"/>
    </location>
</feature>
<dbReference type="PANTHER" id="PTHR24368:SF62">
    <property type="entry name" value="AMPHOTERIN-INDUCED PROTEIN 3"/>
    <property type="match status" value="1"/>
</dbReference>
<dbReference type="InterPro" id="IPR003591">
    <property type="entry name" value="Leu-rich_rpt_typical-subtyp"/>
</dbReference>
<dbReference type="AlphaFoldDB" id="A0AAD7WNZ7"/>
<keyword evidence="3" id="KW-0433">Leucine-rich repeat</keyword>
<name>A0AAD7WNZ7_9TELE</name>
<keyword evidence="17" id="KW-1185">Reference proteome</keyword>
<evidence type="ECO:0000256" key="13">
    <source>
        <dbReference type="SAM" id="MobiDB-lite"/>
    </source>
</evidence>
<dbReference type="Gene3D" id="2.60.40.10">
    <property type="entry name" value="Immunoglobulins"/>
    <property type="match status" value="1"/>
</dbReference>
<dbReference type="Pfam" id="PF00047">
    <property type="entry name" value="ig"/>
    <property type="match status" value="1"/>
</dbReference>
<keyword evidence="11" id="KW-0325">Glycoprotein</keyword>
<keyword evidence="12" id="KW-0393">Immunoglobulin domain</keyword>
<dbReference type="SMART" id="SM00409">
    <property type="entry name" value="IG"/>
    <property type="match status" value="1"/>
</dbReference>
<feature type="region of interest" description="Disordered" evidence="13">
    <location>
        <begin position="1"/>
        <end position="22"/>
    </location>
</feature>
<dbReference type="InterPro" id="IPR013783">
    <property type="entry name" value="Ig-like_fold"/>
</dbReference>
<dbReference type="PROSITE" id="PS51450">
    <property type="entry name" value="LRR"/>
    <property type="match status" value="1"/>
</dbReference>
<keyword evidence="10" id="KW-1015">Disulfide bond</keyword>
<comment type="similarity">
    <text evidence="2">Belongs to the immunoglobulin superfamily. AMIGO family.</text>
</comment>
<reference evidence="16" key="1">
    <citation type="journal article" date="2023" name="Science">
        <title>Genome structures resolve the early diversification of teleost fishes.</title>
        <authorList>
            <person name="Parey E."/>
            <person name="Louis A."/>
            <person name="Montfort J."/>
            <person name="Bouchez O."/>
            <person name="Roques C."/>
            <person name="Iampietro C."/>
            <person name="Lluch J."/>
            <person name="Castinel A."/>
            <person name="Donnadieu C."/>
            <person name="Desvignes T."/>
            <person name="Floi Bucao C."/>
            <person name="Jouanno E."/>
            <person name="Wen M."/>
            <person name="Mejri S."/>
            <person name="Dirks R."/>
            <person name="Jansen H."/>
            <person name="Henkel C."/>
            <person name="Chen W.J."/>
            <person name="Zahm M."/>
            <person name="Cabau C."/>
            <person name="Klopp C."/>
            <person name="Thompson A.W."/>
            <person name="Robinson-Rechavi M."/>
            <person name="Braasch I."/>
            <person name="Lecointre G."/>
            <person name="Bobe J."/>
            <person name="Postlethwait J.H."/>
            <person name="Berthelot C."/>
            <person name="Roest Crollius H."/>
            <person name="Guiguen Y."/>
        </authorList>
    </citation>
    <scope>NUCLEOTIDE SEQUENCE</scope>
    <source>
        <strain evidence="16">NC1722</strain>
    </source>
</reference>
<evidence type="ECO:0000256" key="9">
    <source>
        <dbReference type="ARBA" id="ARBA00023136"/>
    </source>
</evidence>
<keyword evidence="4 14" id="KW-0812">Transmembrane</keyword>
<evidence type="ECO:0000313" key="16">
    <source>
        <dbReference type="EMBL" id="KAJ8404096.1"/>
    </source>
</evidence>
<dbReference type="InterPro" id="IPR007110">
    <property type="entry name" value="Ig-like_dom"/>
</dbReference>
<gene>
    <name evidence="16" type="ORF">AAFF_G00344460</name>
</gene>
<sequence length="739" mass="80245">MGADSTEGTEGQSVPCVGAKRGPGQGPLGYRLSCLIHLPARLPRTAPGPETDRARAPCCHRWCLSPRQPADGCANPSRHNADFSRSRRRSLLRQFQKLSHRGRGPHGRPQHGAKAAAPKPGCSDSPPLGLPLRTAAHVPTSPRAARHFLNSGQTGQRRLEGEHSAVFNDTPLRWKAERDGFQSSPEVSASRPDPPLTSHSRRPSPVRSPRGRSVVHARRERRSGTMIRARGVFGPLLLLLSALLPPLAGVGVGVGCPAGCLCASDILSCGSLALEQLPAHMPASTATLDFNHNRLTRLREGEFAALPRLDTLRLAHNRLARLAPGAFRNCSGLRHLDLSSNQLHVVEQHYFLELTGLQELLLYANRITRVESKALAGLGGLRKAYLSHNRLTDFPFFSIQAHSHPSLNTLDLSSNRMPKLPLEEIGALPAAVQSGLFLHNNTLICECAMYAMFRSWELRGYGSVRDYREEHTCLVYGERRASVRFFQHARFFENCSAKAQSVLGEPTANLLVYEGESAVLDCPTSLRGGRGAEGARVSYLWVSPDQELVAPPGNNGTLRMFPNGSLEIRAARRQDGGLYLCMALDRGQEPPRNESREVNVTVASRWGDEEEPFNTGFTTLLGCVVSLVLVLMYLYLTPCPCRCSKRPPPGAPPPATPSPGNECSGQSSILTPTPPATTEGPGRKVGVGGGGSKHVVFLEPIKEVQNGRLRAPEHPKPQHLLRAENDSVTSVYSDAPVAP</sequence>
<evidence type="ECO:0000256" key="2">
    <source>
        <dbReference type="ARBA" id="ARBA00005670"/>
    </source>
</evidence>
<keyword evidence="9 14" id="KW-0472">Membrane</keyword>
<dbReference type="PROSITE" id="PS50835">
    <property type="entry name" value="IG_LIKE"/>
    <property type="match status" value="1"/>
</dbReference>
<feature type="region of interest" description="Disordered" evidence="13">
    <location>
        <begin position="97"/>
        <end position="134"/>
    </location>
</feature>
<evidence type="ECO:0000256" key="14">
    <source>
        <dbReference type="SAM" id="Phobius"/>
    </source>
</evidence>
<comment type="caution">
    <text evidence="16">The sequence shown here is derived from an EMBL/GenBank/DDBJ whole genome shotgun (WGS) entry which is preliminary data.</text>
</comment>
<dbReference type="GO" id="GO:0007420">
    <property type="term" value="P:brain development"/>
    <property type="evidence" value="ECO:0007669"/>
    <property type="project" value="TreeGrafter"/>
</dbReference>
<feature type="region of interest" description="Disordered" evidence="13">
    <location>
        <begin position="705"/>
        <end position="739"/>
    </location>
</feature>
<dbReference type="Pfam" id="PF13855">
    <property type="entry name" value="LRR_8"/>
    <property type="match status" value="1"/>
</dbReference>
<feature type="compositionally biased region" description="Basic residues" evidence="13">
    <location>
        <begin position="199"/>
        <end position="221"/>
    </location>
</feature>
<accession>A0AAD7WNZ7</accession>
<dbReference type="GO" id="GO:0016020">
    <property type="term" value="C:membrane"/>
    <property type="evidence" value="ECO:0007669"/>
    <property type="project" value="UniProtKB-SubCell"/>
</dbReference>
<feature type="region of interest" description="Disordered" evidence="13">
    <location>
        <begin position="646"/>
        <end position="691"/>
    </location>
</feature>
<dbReference type="InterPro" id="IPR001611">
    <property type="entry name" value="Leu-rich_rpt"/>
</dbReference>
<evidence type="ECO:0000256" key="3">
    <source>
        <dbReference type="ARBA" id="ARBA00022614"/>
    </source>
</evidence>
<dbReference type="InterPro" id="IPR031283">
    <property type="entry name" value="AMIGO"/>
</dbReference>
<dbReference type="Gene3D" id="3.80.10.10">
    <property type="entry name" value="Ribonuclease Inhibitor"/>
    <property type="match status" value="1"/>
</dbReference>
<feature type="compositionally biased region" description="Basic residues" evidence="13">
    <location>
        <begin position="98"/>
        <end position="111"/>
    </location>
</feature>
<evidence type="ECO:0000256" key="1">
    <source>
        <dbReference type="ARBA" id="ARBA00004479"/>
    </source>
</evidence>
<evidence type="ECO:0000256" key="8">
    <source>
        <dbReference type="ARBA" id="ARBA00022989"/>
    </source>
</evidence>
<comment type="subcellular location">
    <subcellularLocation>
        <location evidence="1">Membrane</location>
        <topology evidence="1">Single-pass type I membrane protein</topology>
    </subcellularLocation>
</comment>
<dbReference type="SUPFAM" id="SSF48726">
    <property type="entry name" value="Immunoglobulin"/>
    <property type="match status" value="1"/>
</dbReference>
<feature type="compositionally biased region" description="Polar residues" evidence="13">
    <location>
        <begin position="661"/>
        <end position="670"/>
    </location>
</feature>
<dbReference type="EMBL" id="JAINUG010000055">
    <property type="protein sequence ID" value="KAJ8404096.1"/>
    <property type="molecule type" value="Genomic_DNA"/>
</dbReference>